<evidence type="ECO:0000313" key="2">
    <source>
        <dbReference type="EMBL" id="OIO15212.1"/>
    </source>
</evidence>
<keyword evidence="1" id="KW-0472">Membrane</keyword>
<reference evidence="2 3" key="1">
    <citation type="journal article" date="2016" name="Environ. Microbiol.">
        <title>Genomic resolution of a cold subsurface aquifer community provides metabolic insights for novel microbes adapted to high CO concentrations.</title>
        <authorList>
            <person name="Probst A.J."/>
            <person name="Castelle C.J."/>
            <person name="Singh A."/>
            <person name="Brown C.T."/>
            <person name="Anantharaman K."/>
            <person name="Sharon I."/>
            <person name="Hug L.A."/>
            <person name="Burstein D."/>
            <person name="Emerson J.B."/>
            <person name="Thomas B.C."/>
            <person name="Banfield J.F."/>
        </authorList>
    </citation>
    <scope>NUCLEOTIDE SEQUENCE [LARGE SCALE GENOMIC DNA]</scope>
    <source>
        <strain evidence="2">CG1_02_37_22</strain>
    </source>
</reference>
<evidence type="ECO:0000313" key="3">
    <source>
        <dbReference type="Proteomes" id="UP000183120"/>
    </source>
</evidence>
<proteinExistence type="predicted"/>
<gene>
    <name evidence="2" type="ORF">AUJ73_01115</name>
</gene>
<comment type="caution">
    <text evidence="2">The sequence shown here is derived from an EMBL/GenBank/DDBJ whole genome shotgun (WGS) entry which is preliminary data.</text>
</comment>
<dbReference type="AlphaFoldDB" id="A0A1J4TSJ1"/>
<keyword evidence="1" id="KW-0812">Transmembrane</keyword>
<dbReference type="STRING" id="1805209.AUJ73_01115"/>
<name>A0A1J4TSJ1_9BACT</name>
<organism evidence="2 3">
    <name type="scientific">Candidatus Gottesmanbacteria bacterium CG1_02_37_22</name>
    <dbReference type="NCBI Taxonomy" id="1805209"/>
    <lineage>
        <taxon>Bacteria</taxon>
        <taxon>Candidatus Gottesmaniibacteriota</taxon>
    </lineage>
</organism>
<dbReference type="Proteomes" id="UP000183120">
    <property type="component" value="Unassembled WGS sequence"/>
</dbReference>
<keyword evidence="1" id="KW-1133">Transmembrane helix</keyword>
<sequence>MKKVEKNQKNNTEPRITFVFSPTYKQLLIIIGVVVILLLFFLVKPFENNKFFDMSFFRRPSVTPTSTPVITPTPILILSDREEALDIYAKNYTECPPGGLVLDWLKSVIGKDVIASIEESEIAKKQNEILWACYIINGEEYHRNASSLVITQIPTPTLYDCQIARECGGGIKKMTLENCIDTVCCQIDNSWITTSKEACKKIKR</sequence>
<dbReference type="EMBL" id="MNUY01000016">
    <property type="protein sequence ID" value="OIO15212.1"/>
    <property type="molecule type" value="Genomic_DNA"/>
</dbReference>
<evidence type="ECO:0000256" key="1">
    <source>
        <dbReference type="SAM" id="Phobius"/>
    </source>
</evidence>
<accession>A0A1J4TSJ1</accession>
<feature type="transmembrane region" description="Helical" evidence="1">
    <location>
        <begin position="24"/>
        <end position="43"/>
    </location>
</feature>
<protein>
    <submittedName>
        <fullName evidence="2">Uncharacterized protein</fullName>
    </submittedName>
</protein>